<dbReference type="Proteomes" id="UP000799291">
    <property type="component" value="Unassembled WGS sequence"/>
</dbReference>
<dbReference type="AlphaFoldDB" id="A0A6G1ISH1"/>
<dbReference type="SUPFAM" id="SSF51735">
    <property type="entry name" value="NAD(P)-binding Rossmann-fold domains"/>
    <property type="match status" value="1"/>
</dbReference>
<dbReference type="PRINTS" id="PR00081">
    <property type="entry name" value="GDHRDH"/>
</dbReference>
<name>A0A6G1ISH1_9PLEO</name>
<dbReference type="EMBL" id="MU005594">
    <property type="protein sequence ID" value="KAF2680819.1"/>
    <property type="molecule type" value="Genomic_DNA"/>
</dbReference>
<proteinExistence type="inferred from homology"/>
<dbReference type="OrthoDB" id="191139at2759"/>
<evidence type="ECO:0000313" key="5">
    <source>
        <dbReference type="Proteomes" id="UP000799291"/>
    </source>
</evidence>
<protein>
    <submittedName>
        <fullName evidence="4">NAD(P)-binding protein</fullName>
    </submittedName>
</protein>
<dbReference type="Gene3D" id="3.40.50.720">
    <property type="entry name" value="NAD(P)-binding Rossmann-like Domain"/>
    <property type="match status" value="1"/>
</dbReference>
<keyword evidence="5" id="KW-1185">Reference proteome</keyword>
<evidence type="ECO:0000256" key="2">
    <source>
        <dbReference type="ARBA" id="ARBA00022857"/>
    </source>
</evidence>
<keyword evidence="3" id="KW-0560">Oxidoreductase</keyword>
<dbReference type="GO" id="GO:0016491">
    <property type="term" value="F:oxidoreductase activity"/>
    <property type="evidence" value="ECO:0007669"/>
    <property type="project" value="UniProtKB-KW"/>
</dbReference>
<reference evidence="4" key="1">
    <citation type="journal article" date="2020" name="Stud. Mycol.">
        <title>101 Dothideomycetes genomes: a test case for predicting lifestyles and emergence of pathogens.</title>
        <authorList>
            <person name="Haridas S."/>
            <person name="Albert R."/>
            <person name="Binder M."/>
            <person name="Bloem J."/>
            <person name="Labutti K."/>
            <person name="Salamov A."/>
            <person name="Andreopoulos B."/>
            <person name="Baker S."/>
            <person name="Barry K."/>
            <person name="Bills G."/>
            <person name="Bluhm B."/>
            <person name="Cannon C."/>
            <person name="Castanera R."/>
            <person name="Culley D."/>
            <person name="Daum C."/>
            <person name="Ezra D."/>
            <person name="Gonzalez J."/>
            <person name="Henrissat B."/>
            <person name="Kuo A."/>
            <person name="Liang C."/>
            <person name="Lipzen A."/>
            <person name="Lutzoni F."/>
            <person name="Magnuson J."/>
            <person name="Mondo S."/>
            <person name="Nolan M."/>
            <person name="Ohm R."/>
            <person name="Pangilinan J."/>
            <person name="Park H.-J."/>
            <person name="Ramirez L."/>
            <person name="Alfaro M."/>
            <person name="Sun H."/>
            <person name="Tritt A."/>
            <person name="Yoshinaga Y."/>
            <person name="Zwiers L.-H."/>
            <person name="Turgeon B."/>
            <person name="Goodwin S."/>
            <person name="Spatafora J."/>
            <person name="Crous P."/>
            <person name="Grigoriev I."/>
        </authorList>
    </citation>
    <scope>NUCLEOTIDE SEQUENCE</scope>
    <source>
        <strain evidence="4">CBS 122367</strain>
    </source>
</reference>
<dbReference type="InterPro" id="IPR036291">
    <property type="entry name" value="NAD(P)-bd_dom_sf"/>
</dbReference>
<evidence type="ECO:0000256" key="3">
    <source>
        <dbReference type="ARBA" id="ARBA00023002"/>
    </source>
</evidence>
<comment type="similarity">
    <text evidence="1">Belongs to the short-chain dehydrogenases/reductases (SDR) family.</text>
</comment>
<accession>A0A6G1ISH1</accession>
<dbReference type="PANTHER" id="PTHR24320:SF282">
    <property type="entry name" value="WW DOMAIN-CONTAINING OXIDOREDUCTASE"/>
    <property type="match status" value="1"/>
</dbReference>
<keyword evidence="2" id="KW-0521">NADP</keyword>
<dbReference type="Pfam" id="PF00106">
    <property type="entry name" value="adh_short"/>
    <property type="match status" value="1"/>
</dbReference>
<evidence type="ECO:0000256" key="1">
    <source>
        <dbReference type="ARBA" id="ARBA00006484"/>
    </source>
</evidence>
<dbReference type="InterPro" id="IPR002347">
    <property type="entry name" value="SDR_fam"/>
</dbReference>
<evidence type="ECO:0000313" key="4">
    <source>
        <dbReference type="EMBL" id="KAF2680819.1"/>
    </source>
</evidence>
<gene>
    <name evidence="4" type="ORF">K458DRAFT_310942</name>
</gene>
<dbReference type="PANTHER" id="PTHR24320">
    <property type="entry name" value="RETINOL DEHYDROGENASE"/>
    <property type="match status" value="1"/>
</dbReference>
<sequence>MGGYSFDAAENIPSLAGKVILVTGANAGIGKQTALELAKHTPSQVWIGARNVHSGNQAVSEIQAVASPETSVKLLEMDLKSFASVKRAAKQVMVESNRLDILILNAGMMGGHPGVTEDGYENAFGTNHMGHALLLKLLTPLLLNASSKRVGADARVVILSSAGHKSGVLPKDGIEFSTLKSDQLHLSGVSKYCQSKLANAIYAAAVAHRYPEFTTTSINPGEVKTALFSKGIEGGGWVIRFLNWFVVPFVGGTVEEGAKNSLWAATAQEVENGAFYDPVGKRGGESDAVKDGKLGERLWEWTEKELRGHDM</sequence>
<organism evidence="4 5">
    <name type="scientific">Lentithecium fluviatile CBS 122367</name>
    <dbReference type="NCBI Taxonomy" id="1168545"/>
    <lineage>
        <taxon>Eukaryota</taxon>
        <taxon>Fungi</taxon>
        <taxon>Dikarya</taxon>
        <taxon>Ascomycota</taxon>
        <taxon>Pezizomycotina</taxon>
        <taxon>Dothideomycetes</taxon>
        <taxon>Pleosporomycetidae</taxon>
        <taxon>Pleosporales</taxon>
        <taxon>Massarineae</taxon>
        <taxon>Lentitheciaceae</taxon>
        <taxon>Lentithecium</taxon>
    </lineage>
</organism>